<feature type="region of interest" description="Disordered" evidence="1">
    <location>
        <begin position="45"/>
        <end position="100"/>
    </location>
</feature>
<comment type="caution">
    <text evidence="2">The sequence shown here is derived from an EMBL/GenBank/DDBJ whole genome shotgun (WGS) entry which is preliminary data.</text>
</comment>
<feature type="compositionally biased region" description="Pro residues" evidence="1">
    <location>
        <begin position="77"/>
        <end position="91"/>
    </location>
</feature>
<accession>A0A6B0RWD1</accession>
<organism evidence="2 3">
    <name type="scientific">Bos mutus</name>
    <name type="common">wild yak</name>
    <dbReference type="NCBI Taxonomy" id="72004"/>
    <lineage>
        <taxon>Eukaryota</taxon>
        <taxon>Metazoa</taxon>
        <taxon>Chordata</taxon>
        <taxon>Craniata</taxon>
        <taxon>Vertebrata</taxon>
        <taxon>Euteleostomi</taxon>
        <taxon>Mammalia</taxon>
        <taxon>Eutheria</taxon>
        <taxon>Laurasiatheria</taxon>
        <taxon>Artiodactyla</taxon>
        <taxon>Ruminantia</taxon>
        <taxon>Pecora</taxon>
        <taxon>Bovidae</taxon>
        <taxon>Bovinae</taxon>
        <taxon>Bos</taxon>
    </lineage>
</organism>
<feature type="compositionally biased region" description="Polar residues" evidence="1">
    <location>
        <begin position="228"/>
        <end position="237"/>
    </location>
</feature>
<name>A0A6B0RWD1_9CETA</name>
<keyword evidence="3" id="KW-1185">Reference proteome</keyword>
<dbReference type="AlphaFoldDB" id="A0A6B0RWD1"/>
<dbReference type="Proteomes" id="UP000322234">
    <property type="component" value="Unassembled WGS sequence"/>
</dbReference>
<sequence length="300" mass="32866">MASRSDGVCLDCVSPAKTQRAFRLQKSQLSREAHVHTCKKRAPWVPSACGQEDDQASGRRRGMGNQDSSLSEGSEAPGPPPTTRCGKPPPGAVTLLPDPQQSSKNTYCGLHKFLEIHVSQRAFRIISCEHNRKRAHDCGSSQNWQHDHPGQEMEVGAGKETRNFSGNSTSESEIKHVNRSPPQSPLTASYVQCRLSTSRTGGSFNTILSKVSEVQMECEWERVPHLPTGSSESSEPLQTGRGPDTSKCIADCSRFRLGGKKGFEAVPAPSDSSNYIQHMKSFNSENPQLLKSKPSMIMMK</sequence>
<protein>
    <submittedName>
        <fullName evidence="2">Uncharacterized protein</fullName>
    </submittedName>
</protein>
<feature type="region of interest" description="Disordered" evidence="1">
    <location>
        <begin position="163"/>
        <end position="186"/>
    </location>
</feature>
<reference evidence="2" key="1">
    <citation type="submission" date="2019-10" db="EMBL/GenBank/DDBJ databases">
        <title>The sequence and de novo assembly of the wild yak genome.</title>
        <authorList>
            <person name="Liu Y."/>
        </authorList>
    </citation>
    <scope>NUCLEOTIDE SEQUENCE [LARGE SCALE GENOMIC DNA]</scope>
    <source>
        <strain evidence="2">WY2019</strain>
    </source>
</reference>
<evidence type="ECO:0000313" key="3">
    <source>
        <dbReference type="Proteomes" id="UP000322234"/>
    </source>
</evidence>
<proteinExistence type="predicted"/>
<evidence type="ECO:0000313" key="2">
    <source>
        <dbReference type="EMBL" id="MXQ94370.1"/>
    </source>
</evidence>
<evidence type="ECO:0000256" key="1">
    <source>
        <dbReference type="SAM" id="MobiDB-lite"/>
    </source>
</evidence>
<dbReference type="EMBL" id="VBQZ03000109">
    <property type="protein sequence ID" value="MXQ94370.1"/>
    <property type="molecule type" value="Genomic_DNA"/>
</dbReference>
<feature type="region of interest" description="Disordered" evidence="1">
    <location>
        <begin position="224"/>
        <end position="245"/>
    </location>
</feature>
<gene>
    <name evidence="2" type="ORF">E5288_WYG001150</name>
</gene>